<dbReference type="Proteomes" id="UP000460654">
    <property type="component" value="Unassembled WGS sequence"/>
</dbReference>
<comment type="caution">
    <text evidence="1">The sequence shown here is derived from an EMBL/GenBank/DDBJ whole genome shotgun (WGS) entry which is preliminary data.</text>
</comment>
<dbReference type="RefSeq" id="WP_032153539.1">
    <property type="nucleotide sequence ID" value="NZ_CP013835.1"/>
</dbReference>
<organism evidence="1 2">
    <name type="scientific">Escherichia coli</name>
    <dbReference type="NCBI Taxonomy" id="562"/>
    <lineage>
        <taxon>Bacteria</taxon>
        <taxon>Pseudomonadati</taxon>
        <taxon>Pseudomonadota</taxon>
        <taxon>Gammaproteobacteria</taxon>
        <taxon>Enterobacterales</taxon>
        <taxon>Enterobacteriaceae</taxon>
        <taxon>Escherichia</taxon>
    </lineage>
</organism>
<name>A0A8T9CVW7_ECOLX</name>
<proteinExistence type="predicted"/>
<sequence length="175" mass="20177">MDWKDLASTAVYTGMTDENENIWERVDGVDVAFIGAFLTAHLSLEKYITDYLGLRYPSLAWGDAKLTFSQKIALIQHEPAKPPYDEIYLRIKDFNSIRNKISHQLNYQITDKEKSKFVDFYMKITKASKTKPNIDIDNMADLLDFFVSMTKSYFASAISYYHCNKKVAGKSNKID</sequence>
<evidence type="ECO:0000313" key="2">
    <source>
        <dbReference type="Proteomes" id="UP000460654"/>
    </source>
</evidence>
<protein>
    <submittedName>
        <fullName evidence="1">Uncharacterized protein</fullName>
    </submittedName>
</protein>
<dbReference type="AlphaFoldDB" id="A0A8T9CVW7"/>
<accession>A0A8T9CVW7</accession>
<gene>
    <name evidence="1" type="ORF">D4N09_24425</name>
</gene>
<dbReference type="EMBL" id="QYOH01000066">
    <property type="protein sequence ID" value="TXU29754.1"/>
    <property type="molecule type" value="Genomic_DNA"/>
</dbReference>
<reference evidence="1 2" key="1">
    <citation type="submission" date="2018-09" db="EMBL/GenBank/DDBJ databases">
        <title>Persistent metagenomic signatures of early life antibiotic treatment in the infant gut microbiota and resistome.</title>
        <authorList>
            <person name="Gasparrini A.J."/>
        </authorList>
    </citation>
    <scope>NUCLEOTIDE SEQUENCE [LARGE SCALE GENOMIC DNA]</scope>
    <source>
        <strain evidence="1 2">T0181B.E-10</strain>
    </source>
</reference>
<evidence type="ECO:0000313" key="1">
    <source>
        <dbReference type="EMBL" id="TXU29754.1"/>
    </source>
</evidence>